<keyword evidence="2" id="KW-1185">Reference proteome</keyword>
<name>A0ABW5AMI0_9BRAD</name>
<dbReference type="EMBL" id="JBHUIW010000018">
    <property type="protein sequence ID" value="MFD2183627.1"/>
    <property type="molecule type" value="Genomic_DNA"/>
</dbReference>
<evidence type="ECO:0000313" key="2">
    <source>
        <dbReference type="Proteomes" id="UP001597314"/>
    </source>
</evidence>
<sequence>MVKARRPGASARAGTRAGTGRGRLPGLAIAAVAALLGGCSFNGDFGRVKTGLVRDGIHDWMGPAAAQQAGLPVSAYPYTEDERLMRDLAFPLIEAPYERQRWYSIIEEYGINRGVRQEWFVFNIAAYEQVLMQTAFRSATARYGKLNDDIRNDVTRLPYWVTVARRVLDMDIKRGKSLQHVNGLTPGEAANAQARMAENALIMSWVQQSLVNRAASYGYAMERLVIATPLPAAVEVERSLTLLKTRIAEARLLPGPEITPGTIVLVPPYPLPSMPVVTKSVPVATLPETGPAVAAAPQPAAVRPVAAAPDGPSFVSLVGQ</sequence>
<organism evidence="1 2">
    <name type="scientific">Rhodoplanes azumiensis</name>
    <dbReference type="NCBI Taxonomy" id="1897628"/>
    <lineage>
        <taxon>Bacteria</taxon>
        <taxon>Pseudomonadati</taxon>
        <taxon>Pseudomonadota</taxon>
        <taxon>Alphaproteobacteria</taxon>
        <taxon>Hyphomicrobiales</taxon>
        <taxon>Nitrobacteraceae</taxon>
        <taxon>Rhodoplanes</taxon>
    </lineage>
</organism>
<accession>A0ABW5AMI0</accession>
<reference evidence="2" key="1">
    <citation type="journal article" date="2019" name="Int. J. Syst. Evol. Microbiol.">
        <title>The Global Catalogue of Microorganisms (GCM) 10K type strain sequencing project: providing services to taxonomists for standard genome sequencing and annotation.</title>
        <authorList>
            <consortium name="The Broad Institute Genomics Platform"/>
            <consortium name="The Broad Institute Genome Sequencing Center for Infectious Disease"/>
            <person name="Wu L."/>
            <person name="Ma J."/>
        </authorList>
    </citation>
    <scope>NUCLEOTIDE SEQUENCE [LARGE SCALE GENOMIC DNA]</scope>
    <source>
        <strain evidence="2">CGMCC 1.6774</strain>
    </source>
</reference>
<comment type="caution">
    <text evidence="1">The sequence shown here is derived from an EMBL/GenBank/DDBJ whole genome shotgun (WGS) entry which is preliminary data.</text>
</comment>
<dbReference type="RefSeq" id="WP_378478781.1">
    <property type="nucleotide sequence ID" value="NZ_JBHUIW010000018.1"/>
</dbReference>
<gene>
    <name evidence="1" type="ORF">ACFSOX_15840</name>
</gene>
<proteinExistence type="predicted"/>
<dbReference type="Proteomes" id="UP001597314">
    <property type="component" value="Unassembled WGS sequence"/>
</dbReference>
<evidence type="ECO:0000313" key="1">
    <source>
        <dbReference type="EMBL" id="MFD2183627.1"/>
    </source>
</evidence>
<protein>
    <submittedName>
        <fullName evidence="1">Uncharacterized protein</fullName>
    </submittedName>
</protein>